<evidence type="ECO:0000256" key="4">
    <source>
        <dbReference type="RuleBase" id="RU003744"/>
    </source>
</evidence>
<dbReference type="EMBL" id="CP015581">
    <property type="protein sequence ID" value="ARU99553.1"/>
    <property type="molecule type" value="Genomic_DNA"/>
</dbReference>
<evidence type="ECO:0000313" key="8">
    <source>
        <dbReference type="EMBL" id="ARU99553.1"/>
    </source>
</evidence>
<comment type="subcellular location">
    <subcellularLocation>
        <location evidence="1">Cell envelope</location>
    </subcellularLocation>
</comment>
<dbReference type="Proteomes" id="UP000195814">
    <property type="component" value="Chromosome"/>
</dbReference>
<proteinExistence type="inferred from homology"/>
<sequence>MKTSLLLAAGCALLLSTSCFSAEKTLRVAADLSYPPFQFRDSSGNPAGFEIDLTNAICQAVQIKCTYVITSFDAEIPALLAKKVDFISPLGATIKRKKSIAFSNYLYHAPSKLVARKNSGLLPDVASLQGKHIGVLQGSIQEMYARQYWIPKGIDVVTYPDQDSIYQDLEAGRLDGSLVPGAAVTYGFLNKPAGKDFALLGPEVTDDKLFSAGSAYGVRQGDTSTQALINQGIQKIMADGQWEKIKQHYFGDLEMKVSTTAP</sequence>
<evidence type="ECO:0000256" key="2">
    <source>
        <dbReference type="ARBA" id="ARBA00010333"/>
    </source>
</evidence>
<dbReference type="RefSeq" id="WP_087489871.1">
    <property type="nucleotide sequence ID" value="NZ_CP015579.1"/>
</dbReference>
<keyword evidence="3 5" id="KW-0732">Signal</keyword>
<evidence type="ECO:0000313" key="10">
    <source>
        <dbReference type="Proteomes" id="UP000195814"/>
    </source>
</evidence>
<feature type="domain" description="Solute-binding protein family 3/N-terminal" evidence="6">
    <location>
        <begin position="25"/>
        <end position="253"/>
    </location>
</feature>
<comment type="similarity">
    <text evidence="2 4">Belongs to the bacterial solute-binding protein 3 family.</text>
</comment>
<dbReference type="KEGG" id="tci:A7K98_18250"/>
<evidence type="ECO:0000313" key="9">
    <source>
        <dbReference type="Proteomes" id="UP000195729"/>
    </source>
</evidence>
<dbReference type="Proteomes" id="UP000195729">
    <property type="component" value="Chromosome"/>
</dbReference>
<dbReference type="SUPFAM" id="SSF53850">
    <property type="entry name" value="Periplasmic binding protein-like II"/>
    <property type="match status" value="1"/>
</dbReference>
<dbReference type="EMBL" id="CP015579">
    <property type="protein sequence ID" value="ARU95512.1"/>
    <property type="molecule type" value="Genomic_DNA"/>
</dbReference>
<name>A0A1Y0LNE8_TATCI</name>
<dbReference type="PANTHER" id="PTHR35936:SF13">
    <property type="entry name" value="HISTIDINE-BINDING PERIPLASMIC PROTEIN"/>
    <property type="match status" value="1"/>
</dbReference>
<evidence type="ECO:0000256" key="3">
    <source>
        <dbReference type="ARBA" id="ARBA00022729"/>
    </source>
</evidence>
<organism evidence="7 10">
    <name type="scientific">Tatumella citrea</name>
    <name type="common">Pantoea citrea</name>
    <dbReference type="NCBI Taxonomy" id="53336"/>
    <lineage>
        <taxon>Bacteria</taxon>
        <taxon>Pseudomonadati</taxon>
        <taxon>Pseudomonadota</taxon>
        <taxon>Gammaproteobacteria</taxon>
        <taxon>Enterobacterales</taxon>
        <taxon>Erwiniaceae</taxon>
        <taxon>Tatumella</taxon>
    </lineage>
</organism>
<dbReference type="Pfam" id="PF00497">
    <property type="entry name" value="SBP_bac_3"/>
    <property type="match status" value="1"/>
</dbReference>
<dbReference type="AlphaFoldDB" id="A0A1Y0LNE8"/>
<dbReference type="SMART" id="SM00062">
    <property type="entry name" value="PBPb"/>
    <property type="match status" value="1"/>
</dbReference>
<dbReference type="Gene3D" id="3.40.190.10">
    <property type="entry name" value="Periplasmic binding protein-like II"/>
    <property type="match status" value="2"/>
</dbReference>
<dbReference type="GO" id="GO:0030288">
    <property type="term" value="C:outer membrane-bounded periplasmic space"/>
    <property type="evidence" value="ECO:0007669"/>
    <property type="project" value="UniProtKB-ARBA"/>
</dbReference>
<evidence type="ECO:0000259" key="6">
    <source>
        <dbReference type="SMART" id="SM00062"/>
    </source>
</evidence>
<feature type="chain" id="PRO_5012620867" evidence="5">
    <location>
        <begin position="22"/>
        <end position="262"/>
    </location>
</feature>
<reference evidence="9 10" key="1">
    <citation type="submission" date="2016-05" db="EMBL/GenBank/DDBJ databases">
        <title>Complete genome sequence of two 2,5-diketo-D-glunonic acid producing strain Tatumella citrea.</title>
        <authorList>
            <person name="Duan C."/>
            <person name="Yang J."/>
            <person name="Yang S."/>
        </authorList>
    </citation>
    <scope>NUCLEOTIDE SEQUENCE [LARGE SCALE GENOMIC DNA]</scope>
    <source>
        <strain evidence="8 9">ATCC 39140</strain>
        <strain evidence="7 10">DSM 13699</strain>
    </source>
</reference>
<dbReference type="InterPro" id="IPR001638">
    <property type="entry name" value="Solute-binding_3/MltF_N"/>
</dbReference>
<evidence type="ECO:0000313" key="7">
    <source>
        <dbReference type="EMBL" id="ARU95512.1"/>
    </source>
</evidence>
<dbReference type="InterPro" id="IPR018313">
    <property type="entry name" value="SBP_3_CS"/>
</dbReference>
<gene>
    <name evidence="7" type="ORF">A7K98_18250</name>
    <name evidence="8" type="ORF">A7K99_18235</name>
</gene>
<dbReference type="PANTHER" id="PTHR35936">
    <property type="entry name" value="MEMBRANE-BOUND LYTIC MUREIN TRANSGLYCOSYLASE F"/>
    <property type="match status" value="1"/>
</dbReference>
<feature type="signal peptide" evidence="5">
    <location>
        <begin position="1"/>
        <end position="21"/>
    </location>
</feature>
<dbReference type="PROSITE" id="PS01039">
    <property type="entry name" value="SBP_BACTERIAL_3"/>
    <property type="match status" value="1"/>
</dbReference>
<dbReference type="OrthoDB" id="9768183at2"/>
<keyword evidence="9" id="KW-1185">Reference proteome</keyword>
<evidence type="ECO:0000256" key="1">
    <source>
        <dbReference type="ARBA" id="ARBA00004196"/>
    </source>
</evidence>
<dbReference type="PROSITE" id="PS51257">
    <property type="entry name" value="PROKAR_LIPOPROTEIN"/>
    <property type="match status" value="1"/>
</dbReference>
<evidence type="ECO:0000256" key="5">
    <source>
        <dbReference type="SAM" id="SignalP"/>
    </source>
</evidence>
<accession>A0A1Y0LNE8</accession>
<protein>
    <submittedName>
        <fullName evidence="7">ABC transporter substrate-binding protein</fullName>
    </submittedName>
</protein>